<evidence type="ECO:0000313" key="1">
    <source>
        <dbReference type="Proteomes" id="UP000095286"/>
    </source>
</evidence>
<proteinExistence type="predicted"/>
<reference evidence="2" key="1">
    <citation type="submission" date="2016-11" db="UniProtKB">
        <authorList>
            <consortium name="WormBaseParasite"/>
        </authorList>
    </citation>
    <scope>IDENTIFICATION</scope>
    <source>
        <strain evidence="2">KR3021</strain>
    </source>
</reference>
<organism evidence="1 2">
    <name type="scientific">Rhabditophanes sp. KR3021</name>
    <dbReference type="NCBI Taxonomy" id="114890"/>
    <lineage>
        <taxon>Eukaryota</taxon>
        <taxon>Metazoa</taxon>
        <taxon>Ecdysozoa</taxon>
        <taxon>Nematoda</taxon>
        <taxon>Chromadorea</taxon>
        <taxon>Rhabditida</taxon>
        <taxon>Tylenchina</taxon>
        <taxon>Panagrolaimomorpha</taxon>
        <taxon>Strongyloidoidea</taxon>
        <taxon>Alloionematidae</taxon>
        <taxon>Rhabditophanes</taxon>
    </lineage>
</organism>
<sequence length="291" mass="32510">MVAGQSGLNKLITFLYLIIAGIINALIPNKYKTKKDVRGKLILITGAGQGMGLLFAEKFAALGANLILWDISEGNLKKAVEKCKQFKGTVSYQVVDVSEKEKVYAATDKIKKDYGCIDILINNAGILYGKEFLELEEEAIEKLMKVNTFSNWWLIKAFLPEMIEQRSGHIVSLCSLAGFVGAPWLIDYSVSKFGVMALMEGLRNELTMKGNTDIKTTIVVPNFVQTRMVDDLKICKGRPILEPEFVVDRAIEAILLDQTIIMIPRTLYALFYLKGILPTAAWDYFVSLHLS</sequence>
<name>A0AC35TUL2_9BILA</name>
<dbReference type="Proteomes" id="UP000095286">
    <property type="component" value="Unplaced"/>
</dbReference>
<protein>
    <submittedName>
        <fullName evidence="2">Epidermal retinol dehydrogenase 2</fullName>
    </submittedName>
</protein>
<dbReference type="WBParaSite" id="RSKR_0000431700.1">
    <property type="protein sequence ID" value="RSKR_0000431700.1"/>
    <property type="gene ID" value="RSKR_0000431700"/>
</dbReference>
<evidence type="ECO:0000313" key="2">
    <source>
        <dbReference type="WBParaSite" id="RSKR_0000431700.1"/>
    </source>
</evidence>
<accession>A0AC35TUL2</accession>